<sequence length="99" mass="11217">MFENAARKGRVMLRSTRKFSRANRLVAALFDDNKGTSPPTGAERDENDDKKTQRRRRGRRARDGRTARIPRKDQRRRSPNAGGSSMAPMINATARALPH</sequence>
<feature type="compositionally biased region" description="Basic and acidic residues" evidence="1">
    <location>
        <begin position="61"/>
        <end position="72"/>
    </location>
</feature>
<protein>
    <submittedName>
        <fullName evidence="3">Uncharacterized protein</fullName>
    </submittedName>
</protein>
<feature type="region of interest" description="Disordered" evidence="1">
    <location>
        <begin position="29"/>
        <end position="99"/>
    </location>
</feature>
<organism evidence="2 3">
    <name type="scientific">Plectus sambesii</name>
    <dbReference type="NCBI Taxonomy" id="2011161"/>
    <lineage>
        <taxon>Eukaryota</taxon>
        <taxon>Metazoa</taxon>
        <taxon>Ecdysozoa</taxon>
        <taxon>Nematoda</taxon>
        <taxon>Chromadorea</taxon>
        <taxon>Plectida</taxon>
        <taxon>Plectina</taxon>
        <taxon>Plectoidea</taxon>
        <taxon>Plectidae</taxon>
        <taxon>Plectus</taxon>
    </lineage>
</organism>
<evidence type="ECO:0000313" key="2">
    <source>
        <dbReference type="Proteomes" id="UP000887566"/>
    </source>
</evidence>
<accession>A0A914WZK7</accession>
<dbReference type="Proteomes" id="UP000887566">
    <property type="component" value="Unplaced"/>
</dbReference>
<feature type="compositionally biased region" description="Basic and acidic residues" evidence="1">
    <location>
        <begin position="42"/>
        <end position="51"/>
    </location>
</feature>
<proteinExistence type="predicted"/>
<dbReference type="WBParaSite" id="PSAMB.scaffold587size46473.g7221.t1">
    <property type="protein sequence ID" value="PSAMB.scaffold587size46473.g7221.t1"/>
    <property type="gene ID" value="PSAMB.scaffold587size46473.g7221"/>
</dbReference>
<keyword evidence="2" id="KW-1185">Reference proteome</keyword>
<evidence type="ECO:0000313" key="3">
    <source>
        <dbReference type="WBParaSite" id="PSAMB.scaffold587size46473.g7221.t1"/>
    </source>
</evidence>
<name>A0A914WZK7_9BILA</name>
<reference evidence="3" key="1">
    <citation type="submission" date="2022-11" db="UniProtKB">
        <authorList>
            <consortium name="WormBaseParasite"/>
        </authorList>
    </citation>
    <scope>IDENTIFICATION</scope>
</reference>
<dbReference type="AlphaFoldDB" id="A0A914WZK7"/>
<evidence type="ECO:0000256" key="1">
    <source>
        <dbReference type="SAM" id="MobiDB-lite"/>
    </source>
</evidence>